<evidence type="ECO:0000313" key="6">
    <source>
        <dbReference type="EMBL" id="VCW68624.1"/>
    </source>
</evidence>
<evidence type="ECO:0000256" key="2">
    <source>
        <dbReference type="ARBA" id="ARBA00022475"/>
    </source>
</evidence>
<dbReference type="InterPro" id="IPR015484">
    <property type="entry name" value="CD3_esu/gsu/dsu"/>
</dbReference>
<dbReference type="Pfam" id="PF16681">
    <property type="entry name" value="Ig_5"/>
    <property type="match status" value="1"/>
</dbReference>
<keyword evidence="4" id="KW-1133">Transmembrane helix</keyword>
<dbReference type="Proteomes" id="UP000269945">
    <property type="component" value="Unassembled WGS sequence"/>
</dbReference>
<evidence type="ECO:0000256" key="3">
    <source>
        <dbReference type="ARBA" id="ARBA00022729"/>
    </source>
</evidence>
<keyword evidence="2" id="KW-1003">Cell membrane</keyword>
<comment type="caution">
    <text evidence="6">The sequence shown here is derived from an EMBL/GenBank/DDBJ whole genome shotgun (WGS) entry which is preliminary data.</text>
</comment>
<evidence type="ECO:0000313" key="7">
    <source>
        <dbReference type="Proteomes" id="UP000269945"/>
    </source>
</evidence>
<feature type="domain" description="Ig-like" evidence="5">
    <location>
        <begin position="1"/>
        <end position="59"/>
    </location>
</feature>
<dbReference type="GO" id="GO:0004888">
    <property type="term" value="F:transmembrane signaling receptor activity"/>
    <property type="evidence" value="ECO:0007669"/>
    <property type="project" value="TreeGrafter"/>
</dbReference>
<keyword evidence="4" id="KW-0472">Membrane</keyword>
<organism evidence="6 7">
    <name type="scientific">Gulo gulo</name>
    <name type="common">Wolverine</name>
    <name type="synonym">Gluton</name>
    <dbReference type="NCBI Taxonomy" id="48420"/>
    <lineage>
        <taxon>Eukaryota</taxon>
        <taxon>Metazoa</taxon>
        <taxon>Chordata</taxon>
        <taxon>Craniata</taxon>
        <taxon>Vertebrata</taxon>
        <taxon>Euteleostomi</taxon>
        <taxon>Mammalia</taxon>
        <taxon>Eutheria</taxon>
        <taxon>Laurasiatheria</taxon>
        <taxon>Carnivora</taxon>
        <taxon>Caniformia</taxon>
        <taxon>Musteloidea</taxon>
        <taxon>Mustelidae</taxon>
        <taxon>Guloninae</taxon>
        <taxon>Gulo</taxon>
    </lineage>
</organism>
<gene>
    <name evidence="6" type="ORF">BN2614_LOCUS2</name>
</gene>
<dbReference type="InterPro" id="IPR036179">
    <property type="entry name" value="Ig-like_dom_sf"/>
</dbReference>
<dbReference type="PANTHER" id="PTHR10570">
    <property type="entry name" value="T-CELL SURFACE GLYCOPROTEIN CD3 GAMMA CHAIN / DELTA CHAIN"/>
    <property type="match status" value="1"/>
</dbReference>
<evidence type="ECO:0000259" key="5">
    <source>
        <dbReference type="PROSITE" id="PS50835"/>
    </source>
</evidence>
<dbReference type="SUPFAM" id="SSF48726">
    <property type="entry name" value="Immunoglobulin"/>
    <property type="match status" value="1"/>
</dbReference>
<dbReference type="EMBL" id="CYRY02004109">
    <property type="protein sequence ID" value="VCW68624.1"/>
    <property type="molecule type" value="Genomic_DNA"/>
</dbReference>
<evidence type="ECO:0000256" key="4">
    <source>
        <dbReference type="SAM" id="Phobius"/>
    </source>
</evidence>
<keyword evidence="7" id="KW-1185">Reference proteome</keyword>
<dbReference type="GO" id="GO:0007166">
    <property type="term" value="P:cell surface receptor signaling pathway"/>
    <property type="evidence" value="ECO:0007669"/>
    <property type="project" value="TreeGrafter"/>
</dbReference>
<proteinExistence type="predicted"/>
<keyword evidence="3" id="KW-0732">Signal</keyword>
<name>A0A9X9LHX3_GULGU</name>
<dbReference type="GO" id="GO:0009897">
    <property type="term" value="C:external side of plasma membrane"/>
    <property type="evidence" value="ECO:0007669"/>
    <property type="project" value="TreeGrafter"/>
</dbReference>
<dbReference type="InterPro" id="IPR013783">
    <property type="entry name" value="Ig-like_fold"/>
</dbReference>
<dbReference type="GO" id="GO:0045059">
    <property type="term" value="P:positive thymic T cell selection"/>
    <property type="evidence" value="ECO:0007669"/>
    <property type="project" value="TreeGrafter"/>
</dbReference>
<protein>
    <recommendedName>
        <fullName evidence="5">Ig-like domain-containing protein</fullName>
    </recommendedName>
</protein>
<feature type="transmembrane region" description="Helical" evidence="4">
    <location>
        <begin position="73"/>
        <end position="97"/>
    </location>
</feature>
<sequence length="122" mass="13522">MVVLTCPEEVESNTAKWEKDGVLIQGANKTQHVMPTFSEVEDSGSYTCYSDSSKKNSLYLKARVCKNCIEVTLMMVVAIIIADICFTLGLLLLVYYWSKKRKTNATAVMRTKGAGGRTRGKS</sequence>
<dbReference type="AlphaFoldDB" id="A0A9X9LHX3"/>
<keyword evidence="4" id="KW-0812">Transmembrane</keyword>
<dbReference type="InterPro" id="IPR007110">
    <property type="entry name" value="Ig-like_dom"/>
</dbReference>
<dbReference type="PANTHER" id="PTHR10570:SF9">
    <property type="entry name" value="T-CELL SURFACE GLYCOPROTEIN CD3 EPSILON CHAIN"/>
    <property type="match status" value="1"/>
</dbReference>
<dbReference type="GO" id="GO:0042105">
    <property type="term" value="C:alpha-beta T cell receptor complex"/>
    <property type="evidence" value="ECO:0007669"/>
    <property type="project" value="TreeGrafter"/>
</dbReference>
<reference evidence="6 7" key="1">
    <citation type="submission" date="2018-10" db="EMBL/GenBank/DDBJ databases">
        <authorList>
            <person name="Ekblom R."/>
            <person name="Jareborg N."/>
        </authorList>
    </citation>
    <scope>NUCLEOTIDE SEQUENCE [LARGE SCALE GENOMIC DNA]</scope>
    <source>
        <tissue evidence="6">Muscle</tissue>
    </source>
</reference>
<evidence type="ECO:0000256" key="1">
    <source>
        <dbReference type="ARBA" id="ARBA00004251"/>
    </source>
</evidence>
<dbReference type="PROSITE" id="PS50835">
    <property type="entry name" value="IG_LIKE"/>
    <property type="match status" value="1"/>
</dbReference>
<dbReference type="Gene3D" id="2.60.40.10">
    <property type="entry name" value="Immunoglobulins"/>
    <property type="match status" value="1"/>
</dbReference>
<comment type="subcellular location">
    <subcellularLocation>
        <location evidence="1">Cell membrane</location>
        <topology evidence="1">Single-pass type I membrane protein</topology>
    </subcellularLocation>
</comment>
<accession>A0A9X9LHX3</accession>